<reference evidence="7 8" key="1">
    <citation type="submission" date="2015-09" db="EMBL/GenBank/DDBJ databases">
        <title>Trachymyrmex cornetzi WGS genome.</title>
        <authorList>
            <person name="Nygaard S."/>
            <person name="Hu H."/>
            <person name="Boomsma J."/>
            <person name="Zhang G."/>
        </authorList>
    </citation>
    <scope>NUCLEOTIDE SEQUENCE [LARGE SCALE GENOMIC DNA]</scope>
    <source>
        <strain evidence="7">Tcor2-1</strain>
        <tissue evidence="7">Whole body</tissue>
    </source>
</reference>
<protein>
    <submittedName>
        <fullName evidence="7">Chymotrypsin inhibitor</fullName>
    </submittedName>
</protein>
<proteinExistence type="inferred from homology"/>
<dbReference type="CDD" id="cd19941">
    <property type="entry name" value="TIL"/>
    <property type="match status" value="1"/>
</dbReference>
<feature type="domain" description="TIL" evidence="6">
    <location>
        <begin position="23"/>
        <end position="76"/>
    </location>
</feature>
<dbReference type="PANTHER" id="PTHR23259:SF70">
    <property type="entry name" value="ACCESSORY GLAND PROTEIN ACP62F-RELATED"/>
    <property type="match status" value="1"/>
</dbReference>
<dbReference type="GO" id="GO:0004867">
    <property type="term" value="F:serine-type endopeptidase inhibitor activity"/>
    <property type="evidence" value="ECO:0007669"/>
    <property type="project" value="UniProtKB-KW"/>
</dbReference>
<dbReference type="InterPro" id="IPR036084">
    <property type="entry name" value="Ser_inhib-like_sf"/>
</dbReference>
<dbReference type="SUPFAM" id="SSF57567">
    <property type="entry name" value="Serine protease inhibitors"/>
    <property type="match status" value="1"/>
</dbReference>
<dbReference type="InterPro" id="IPR051368">
    <property type="entry name" value="SerProtInhib-TIL_Domain"/>
</dbReference>
<evidence type="ECO:0000256" key="1">
    <source>
        <dbReference type="ARBA" id="ARBA00007611"/>
    </source>
</evidence>
<evidence type="ECO:0000259" key="6">
    <source>
        <dbReference type="Pfam" id="PF01826"/>
    </source>
</evidence>
<dbReference type="Pfam" id="PF01826">
    <property type="entry name" value="TIL"/>
    <property type="match status" value="1"/>
</dbReference>
<name>A0A151JQI9_9HYME</name>
<dbReference type="EMBL" id="KQ978644">
    <property type="protein sequence ID" value="KYN29468.1"/>
    <property type="molecule type" value="Genomic_DNA"/>
</dbReference>
<dbReference type="STRING" id="471704.A0A151JQI9"/>
<keyword evidence="5" id="KW-0732">Signal</keyword>
<dbReference type="Gene3D" id="2.10.25.10">
    <property type="entry name" value="Laminin"/>
    <property type="match status" value="1"/>
</dbReference>
<dbReference type="PANTHER" id="PTHR23259">
    <property type="entry name" value="RIDDLE"/>
    <property type="match status" value="1"/>
</dbReference>
<dbReference type="Proteomes" id="UP000078492">
    <property type="component" value="Unassembled WGS sequence"/>
</dbReference>
<evidence type="ECO:0000256" key="3">
    <source>
        <dbReference type="ARBA" id="ARBA00022900"/>
    </source>
</evidence>
<sequence>MVRAVIFLLLIVAVAINALPPNCGKNEYFNSCGSSCQPTCQNPTPQFCTLACVAVCECKDDYIRNAENECIPTHSC</sequence>
<accession>A0A151JQI9</accession>
<keyword evidence="4" id="KW-1015">Disulfide bond</keyword>
<evidence type="ECO:0000313" key="8">
    <source>
        <dbReference type="Proteomes" id="UP000078492"/>
    </source>
</evidence>
<feature type="signal peptide" evidence="5">
    <location>
        <begin position="1"/>
        <end position="18"/>
    </location>
</feature>
<keyword evidence="8" id="KW-1185">Reference proteome</keyword>
<keyword evidence="2" id="KW-0646">Protease inhibitor</keyword>
<dbReference type="InterPro" id="IPR002919">
    <property type="entry name" value="TIL_dom"/>
</dbReference>
<gene>
    <name evidence="7" type="ORF">ALC57_01085</name>
</gene>
<organism evidence="7 8">
    <name type="scientific">Trachymyrmex cornetzi</name>
    <dbReference type="NCBI Taxonomy" id="471704"/>
    <lineage>
        <taxon>Eukaryota</taxon>
        <taxon>Metazoa</taxon>
        <taxon>Ecdysozoa</taxon>
        <taxon>Arthropoda</taxon>
        <taxon>Hexapoda</taxon>
        <taxon>Insecta</taxon>
        <taxon>Pterygota</taxon>
        <taxon>Neoptera</taxon>
        <taxon>Endopterygota</taxon>
        <taxon>Hymenoptera</taxon>
        <taxon>Apocrita</taxon>
        <taxon>Aculeata</taxon>
        <taxon>Formicoidea</taxon>
        <taxon>Formicidae</taxon>
        <taxon>Myrmicinae</taxon>
        <taxon>Trachymyrmex</taxon>
    </lineage>
</organism>
<evidence type="ECO:0000256" key="2">
    <source>
        <dbReference type="ARBA" id="ARBA00022690"/>
    </source>
</evidence>
<keyword evidence="3" id="KW-0722">Serine protease inhibitor</keyword>
<evidence type="ECO:0000256" key="4">
    <source>
        <dbReference type="ARBA" id="ARBA00023157"/>
    </source>
</evidence>
<evidence type="ECO:0000256" key="5">
    <source>
        <dbReference type="SAM" id="SignalP"/>
    </source>
</evidence>
<evidence type="ECO:0000313" key="7">
    <source>
        <dbReference type="EMBL" id="KYN29468.1"/>
    </source>
</evidence>
<dbReference type="AlphaFoldDB" id="A0A151JQI9"/>
<comment type="similarity">
    <text evidence="1">Belongs to the serine protease inhibitor-like (TIL domain-containing) family.</text>
</comment>
<feature type="chain" id="PRO_5007582902" evidence="5">
    <location>
        <begin position="19"/>
        <end position="76"/>
    </location>
</feature>